<evidence type="ECO:0000256" key="1">
    <source>
        <dbReference type="SAM" id="MobiDB-lite"/>
    </source>
</evidence>
<evidence type="ECO:0000256" key="2">
    <source>
        <dbReference type="SAM" id="SignalP"/>
    </source>
</evidence>
<comment type="caution">
    <text evidence="3">The sequence shown here is derived from an EMBL/GenBank/DDBJ whole genome shotgun (WGS) entry which is preliminary data.</text>
</comment>
<protein>
    <submittedName>
        <fullName evidence="3">Uncharacterized protein</fullName>
    </submittedName>
</protein>
<name>A0ABV4J1R9_9ACTN</name>
<organism evidence="3 4">
    <name type="scientific">Streptomyces pimonensis</name>
    <dbReference type="NCBI Taxonomy" id="2860288"/>
    <lineage>
        <taxon>Bacteria</taxon>
        <taxon>Bacillati</taxon>
        <taxon>Actinomycetota</taxon>
        <taxon>Actinomycetes</taxon>
        <taxon>Kitasatosporales</taxon>
        <taxon>Streptomycetaceae</taxon>
        <taxon>Streptomyces</taxon>
    </lineage>
</organism>
<feature type="region of interest" description="Disordered" evidence="1">
    <location>
        <begin position="25"/>
        <end position="172"/>
    </location>
</feature>
<gene>
    <name evidence="3" type="ORF">KYY02_19895</name>
</gene>
<proteinExistence type="predicted"/>
<dbReference type="RefSeq" id="WP_371239856.1">
    <property type="nucleotide sequence ID" value="NZ_JAHWZY010000019.1"/>
</dbReference>
<dbReference type="Proteomes" id="UP001567537">
    <property type="component" value="Unassembled WGS sequence"/>
</dbReference>
<reference evidence="3 4" key="1">
    <citation type="journal article" date="2021" name="Res Sq">
        <title>Streptomyces Pimoensis sp. nov., Isolated From the Taklimakan Desert in Xinjiang, China.</title>
        <authorList>
            <person name="Zhang P."/>
            <person name="Luo X."/>
            <person name="Luo X."/>
            <person name="Liu Z."/>
            <person name="Xia Z."/>
            <person name="Wan C."/>
            <person name="zhang L."/>
        </authorList>
    </citation>
    <scope>NUCLEOTIDE SEQUENCE [LARGE SCALE GENOMIC DNA]</scope>
    <source>
        <strain evidence="3 4">TRM75549</strain>
    </source>
</reference>
<evidence type="ECO:0000313" key="4">
    <source>
        <dbReference type="Proteomes" id="UP001567537"/>
    </source>
</evidence>
<feature type="signal peptide" evidence="2">
    <location>
        <begin position="1"/>
        <end position="26"/>
    </location>
</feature>
<dbReference type="EMBL" id="JAHWZY010000019">
    <property type="protein sequence ID" value="MEZ3180869.1"/>
    <property type="molecule type" value="Genomic_DNA"/>
</dbReference>
<accession>A0ABV4J1R9</accession>
<keyword evidence="2" id="KW-0732">Signal</keyword>
<sequence length="200" mass="21447">MRSARMVLATATATAALAIAAPAAYADHSGDEGHDKSSYSKEHEEESKEHDKEAKEHEEYDKEHEEGSKEYDKEHEEGSKEYDKEHEEGSKEYDKEHEEYDKPRGGMNTGGGALAAVNEADWDTAKDSKYGPETYKGKHDSRSEESYGGKEDKEKPRGGMHTGGGGLAEPGVSAGGLAALAALGAGAYALRRKKAAGSVA</sequence>
<keyword evidence="4" id="KW-1185">Reference proteome</keyword>
<feature type="chain" id="PRO_5046357952" evidence="2">
    <location>
        <begin position="27"/>
        <end position="200"/>
    </location>
</feature>
<feature type="compositionally biased region" description="Basic and acidic residues" evidence="1">
    <location>
        <begin position="123"/>
        <end position="157"/>
    </location>
</feature>
<evidence type="ECO:0000313" key="3">
    <source>
        <dbReference type="EMBL" id="MEZ3180869.1"/>
    </source>
</evidence>
<feature type="compositionally biased region" description="Basic and acidic residues" evidence="1">
    <location>
        <begin position="28"/>
        <end position="104"/>
    </location>
</feature>